<dbReference type="Pfam" id="PF00528">
    <property type="entry name" value="BPD_transp_1"/>
    <property type="match status" value="1"/>
</dbReference>
<reference evidence="10 11" key="1">
    <citation type="submission" date="2016-11" db="EMBL/GenBank/DDBJ databases">
        <authorList>
            <person name="Jaros S."/>
            <person name="Januszkiewicz K."/>
            <person name="Wedrychowicz H."/>
        </authorList>
    </citation>
    <scope>NUCLEOTIDE SEQUENCE [LARGE SCALE GENOMIC DNA]</scope>
    <source>
        <strain evidence="10 11">DSM 19436</strain>
    </source>
</reference>
<feature type="transmembrane region" description="Helical" evidence="7">
    <location>
        <begin position="287"/>
        <end position="312"/>
    </location>
</feature>
<evidence type="ECO:0000256" key="8">
    <source>
        <dbReference type="SAM" id="MobiDB-lite"/>
    </source>
</evidence>
<evidence type="ECO:0000256" key="7">
    <source>
        <dbReference type="RuleBase" id="RU363032"/>
    </source>
</evidence>
<evidence type="ECO:0000313" key="11">
    <source>
        <dbReference type="Proteomes" id="UP000184485"/>
    </source>
</evidence>
<evidence type="ECO:0000313" key="10">
    <source>
        <dbReference type="EMBL" id="SHE91202.1"/>
    </source>
</evidence>
<comment type="subcellular location">
    <subcellularLocation>
        <location evidence="1 7">Cell membrane</location>
        <topology evidence="1 7">Multi-pass membrane protein</topology>
    </subcellularLocation>
</comment>
<dbReference type="InterPro" id="IPR000515">
    <property type="entry name" value="MetI-like"/>
</dbReference>
<keyword evidence="5 7" id="KW-1133">Transmembrane helix</keyword>
<dbReference type="Gene3D" id="1.10.3720.10">
    <property type="entry name" value="MetI-like"/>
    <property type="match status" value="1"/>
</dbReference>
<feature type="transmembrane region" description="Helical" evidence="7">
    <location>
        <begin position="227"/>
        <end position="253"/>
    </location>
</feature>
<dbReference type="PANTHER" id="PTHR30193">
    <property type="entry name" value="ABC TRANSPORTER PERMEASE PROTEIN"/>
    <property type="match status" value="1"/>
</dbReference>
<evidence type="ECO:0000256" key="4">
    <source>
        <dbReference type="ARBA" id="ARBA00022692"/>
    </source>
</evidence>
<feature type="compositionally biased region" description="Low complexity" evidence="8">
    <location>
        <begin position="1"/>
        <end position="21"/>
    </location>
</feature>
<evidence type="ECO:0000256" key="5">
    <source>
        <dbReference type="ARBA" id="ARBA00022989"/>
    </source>
</evidence>
<organism evidence="10 11">
    <name type="scientific">Kaistia soli DSM 19436</name>
    <dbReference type="NCBI Taxonomy" id="1122133"/>
    <lineage>
        <taxon>Bacteria</taxon>
        <taxon>Pseudomonadati</taxon>
        <taxon>Pseudomonadota</taxon>
        <taxon>Alphaproteobacteria</taxon>
        <taxon>Hyphomicrobiales</taxon>
        <taxon>Kaistiaceae</taxon>
        <taxon>Kaistia</taxon>
    </lineage>
</organism>
<protein>
    <submittedName>
        <fullName evidence="10">Raffinose/stachyose/melibiose transport system permease protein</fullName>
    </submittedName>
</protein>
<feature type="domain" description="ABC transmembrane type-1" evidence="9">
    <location>
        <begin position="94"/>
        <end position="311"/>
    </location>
</feature>
<comment type="similarity">
    <text evidence="7">Belongs to the binding-protein-dependent transport system permease family.</text>
</comment>
<feature type="transmembrane region" description="Helical" evidence="7">
    <location>
        <begin position="182"/>
        <end position="206"/>
    </location>
</feature>
<dbReference type="SUPFAM" id="SSF161098">
    <property type="entry name" value="MetI-like"/>
    <property type="match status" value="1"/>
</dbReference>
<feature type="region of interest" description="Disordered" evidence="8">
    <location>
        <begin position="1"/>
        <end position="30"/>
    </location>
</feature>
<feature type="transmembrane region" description="Helical" evidence="7">
    <location>
        <begin position="131"/>
        <end position="151"/>
    </location>
</feature>
<dbReference type="PROSITE" id="PS50928">
    <property type="entry name" value="ABC_TM1"/>
    <property type="match status" value="1"/>
</dbReference>
<dbReference type="OrthoDB" id="7939379at2"/>
<proteinExistence type="inferred from homology"/>
<evidence type="ECO:0000256" key="2">
    <source>
        <dbReference type="ARBA" id="ARBA00022448"/>
    </source>
</evidence>
<keyword evidence="6 7" id="KW-0472">Membrane</keyword>
<dbReference type="AlphaFoldDB" id="A0A1M4XD89"/>
<dbReference type="InterPro" id="IPR051393">
    <property type="entry name" value="ABC_transporter_permease"/>
</dbReference>
<dbReference type="GO" id="GO:0005886">
    <property type="term" value="C:plasma membrane"/>
    <property type="evidence" value="ECO:0007669"/>
    <property type="project" value="UniProtKB-SubCell"/>
</dbReference>
<keyword evidence="2 7" id="KW-0813">Transport</keyword>
<feature type="transmembrane region" description="Helical" evidence="7">
    <location>
        <begin position="98"/>
        <end position="119"/>
    </location>
</feature>
<dbReference type="PANTHER" id="PTHR30193:SF37">
    <property type="entry name" value="INNER MEMBRANE ABC TRANSPORTER PERMEASE PROTEIN YCJO"/>
    <property type="match status" value="1"/>
</dbReference>
<name>A0A1M4XD89_9HYPH</name>
<keyword evidence="11" id="KW-1185">Reference proteome</keyword>
<dbReference type="CDD" id="cd06261">
    <property type="entry name" value="TM_PBP2"/>
    <property type="match status" value="1"/>
</dbReference>
<dbReference type="InterPro" id="IPR035906">
    <property type="entry name" value="MetI-like_sf"/>
</dbReference>
<evidence type="ECO:0000256" key="3">
    <source>
        <dbReference type="ARBA" id="ARBA00022475"/>
    </source>
</evidence>
<dbReference type="GO" id="GO:0055085">
    <property type="term" value="P:transmembrane transport"/>
    <property type="evidence" value="ECO:0007669"/>
    <property type="project" value="InterPro"/>
</dbReference>
<dbReference type="Proteomes" id="UP000184485">
    <property type="component" value="Unassembled WGS sequence"/>
</dbReference>
<evidence type="ECO:0000256" key="6">
    <source>
        <dbReference type="ARBA" id="ARBA00023136"/>
    </source>
</evidence>
<evidence type="ECO:0000256" key="1">
    <source>
        <dbReference type="ARBA" id="ARBA00004651"/>
    </source>
</evidence>
<dbReference type="STRING" id="1122133.SAMN02745157_1216"/>
<accession>A0A1M4XD89</accession>
<feature type="transmembrane region" description="Helical" evidence="7">
    <location>
        <begin position="35"/>
        <end position="54"/>
    </location>
</feature>
<gene>
    <name evidence="10" type="ORF">SAMN02745157_1216</name>
</gene>
<dbReference type="EMBL" id="FQUP01000001">
    <property type="protein sequence ID" value="SHE91202.1"/>
    <property type="molecule type" value="Genomic_DNA"/>
</dbReference>
<keyword evidence="3" id="KW-1003">Cell membrane</keyword>
<sequence>MSAAPAPSPDAGAGRGALLPRRPGRTSHAPSGDGLAAAAMILPAAILFGLFYVWPFASGFWLSLHSWDGFSPPVFIGMANYVRLASDRIFLGALENNIIFVIAILILKNVLGLGLALLLNRAMVGRSFFRAAAFVPVTMSFVAVGLLWSWIYNPVFGLLNAGLDLFGLGFLKHSWLGDANTALYAIIAVDVWKWLGFHGVIYLAGLQTIPAELYESATMDGAGRFRRFWHVTLPLIMPIVFINSILGLSGAFVRNFDIVYVLTKGGPNHATEVALTYMMTKAFQDGAMSYAAAMGYVLFMIVGLACVGLLALMRRQRLAL</sequence>
<keyword evidence="4 7" id="KW-0812">Transmembrane</keyword>
<evidence type="ECO:0000259" key="9">
    <source>
        <dbReference type="PROSITE" id="PS50928"/>
    </source>
</evidence>
<dbReference type="RefSeq" id="WP_084526881.1">
    <property type="nucleotide sequence ID" value="NZ_FQUP01000001.1"/>
</dbReference>